<dbReference type="OrthoDB" id="9811036at2"/>
<evidence type="ECO:0000313" key="2">
    <source>
        <dbReference type="EMBL" id="AHB47972.1"/>
    </source>
</evidence>
<proteinExistence type="predicted"/>
<evidence type="ECO:0000313" key="3">
    <source>
        <dbReference type="Proteomes" id="UP000018542"/>
    </source>
</evidence>
<accession>V5SBW1</accession>
<dbReference type="Pfam" id="PF11412">
    <property type="entry name" value="DsbD_N"/>
    <property type="match status" value="1"/>
</dbReference>
<dbReference type="AlphaFoldDB" id="V5SBW1"/>
<dbReference type="KEGG" id="hni:W911_05515"/>
<organism evidence="2 3">
    <name type="scientific">Hyphomicrobium nitrativorans NL23</name>
    <dbReference type="NCBI Taxonomy" id="1029756"/>
    <lineage>
        <taxon>Bacteria</taxon>
        <taxon>Pseudomonadati</taxon>
        <taxon>Pseudomonadota</taxon>
        <taxon>Alphaproteobacteria</taxon>
        <taxon>Hyphomicrobiales</taxon>
        <taxon>Hyphomicrobiaceae</taxon>
        <taxon>Hyphomicrobium</taxon>
    </lineage>
</organism>
<dbReference type="STRING" id="1029756.W911_05515"/>
<dbReference type="PATRIC" id="fig|1029756.8.peg.1160"/>
<protein>
    <recommendedName>
        <fullName evidence="1">Thiol:disulfide interchange protein DsbD N-terminal domain-containing protein</fullName>
    </recommendedName>
</protein>
<gene>
    <name evidence="2" type="ORF">W911_05515</name>
</gene>
<name>V5SBW1_9HYPH</name>
<evidence type="ECO:0000259" key="1">
    <source>
        <dbReference type="Pfam" id="PF11412"/>
    </source>
</evidence>
<dbReference type="EMBL" id="CP006912">
    <property type="protein sequence ID" value="AHB47972.1"/>
    <property type="molecule type" value="Genomic_DNA"/>
</dbReference>
<keyword evidence="3" id="KW-1185">Reference proteome</keyword>
<dbReference type="InterPro" id="IPR028250">
    <property type="entry name" value="DsbDN"/>
</dbReference>
<feature type="domain" description="Thiol:disulfide interchange protein DsbD N-terminal" evidence="1">
    <location>
        <begin position="62"/>
        <end position="166"/>
    </location>
</feature>
<sequence length="295" mass="30403">MMRRTTLAFRSALGGIFALIAVASSGLGYAFAAASPWAAGPKAQVRLVSGGSVDADRATLVEDGKRLAFVEILLEPGWKTYWRTPGDAGGLPPAFDWSKSANLAHAEVLYPAPRRFTDRSGNTIGYEGGLVLPVVVTPERQNEPISLALDFHYGICKDVCVPVDAALSVEVGAGEADAAALAGLSALEAVPRAQDKLRPLDPQLVSAAGILGGASPKITIEARFPGGSAGADVFLEAPGSLYLPLPALKTTKADGTLVFEAALDADVDVAALEGKAITVTMVSETGASVGTFLVE</sequence>
<dbReference type="RefSeq" id="WP_023786504.1">
    <property type="nucleotide sequence ID" value="NC_022997.1"/>
</dbReference>
<dbReference type="Proteomes" id="UP000018542">
    <property type="component" value="Chromosome"/>
</dbReference>
<reference evidence="2 3" key="1">
    <citation type="journal article" date="2014" name="Genome Announc.">
        <title>Complete Genome Sequence of Hyphomicrobium nitrativorans Strain NL23, a Denitrifying Bacterium Isolated from Biofilm of a Methanol-Fed Denitrification System Treating Seawater at the Montreal Biodome.</title>
        <authorList>
            <person name="Martineau C."/>
            <person name="Villeneuve C."/>
            <person name="Mauffrey F."/>
            <person name="Villemur R."/>
        </authorList>
    </citation>
    <scope>NUCLEOTIDE SEQUENCE [LARGE SCALE GENOMIC DNA]</scope>
    <source>
        <strain evidence="2">NL23</strain>
    </source>
</reference>
<dbReference type="HOGENOM" id="CLU_047910_1_0_5"/>